<evidence type="ECO:0000313" key="5">
    <source>
        <dbReference type="Proteomes" id="UP000091967"/>
    </source>
</evidence>
<evidence type="ECO:0000256" key="1">
    <source>
        <dbReference type="SAM" id="Coils"/>
    </source>
</evidence>
<evidence type="ECO:0000256" key="3">
    <source>
        <dbReference type="SAM" id="Phobius"/>
    </source>
</evidence>
<gene>
    <name evidence="4" type="ORF">FPOA_00345</name>
</gene>
<dbReference type="AlphaFoldDB" id="A0A1B8B104"/>
<dbReference type="Proteomes" id="UP000091967">
    <property type="component" value="Unassembled WGS sequence"/>
</dbReference>
<keyword evidence="1" id="KW-0175">Coiled coil</keyword>
<accession>A0A1B8B104</accession>
<comment type="caution">
    <text evidence="4">The sequence shown here is derived from an EMBL/GenBank/DDBJ whole genome shotgun (WGS) entry which is preliminary data.</text>
</comment>
<reference evidence="4 5" key="1">
    <citation type="submission" date="2016-06" db="EMBL/GenBank/DDBJ databases">
        <title>Living apart together: crosstalk between the core and supernumerary genomes in a fungal plant pathogen.</title>
        <authorList>
            <person name="Vanheule A."/>
            <person name="Audenaert K."/>
            <person name="Warris S."/>
            <person name="Van De Geest H."/>
            <person name="Schijlen E."/>
            <person name="Hofte M."/>
            <person name="De Saeger S."/>
            <person name="Haesaert G."/>
            <person name="Waalwijk C."/>
            <person name="Van Der Lee T."/>
        </authorList>
    </citation>
    <scope>NUCLEOTIDE SEQUENCE [LARGE SCALE GENOMIC DNA]</scope>
    <source>
        <strain evidence="4 5">2516</strain>
    </source>
</reference>
<evidence type="ECO:0000256" key="2">
    <source>
        <dbReference type="SAM" id="MobiDB-lite"/>
    </source>
</evidence>
<dbReference type="OrthoDB" id="5080323at2759"/>
<feature type="region of interest" description="Disordered" evidence="2">
    <location>
        <begin position="110"/>
        <end position="147"/>
    </location>
</feature>
<dbReference type="OMA" id="VDCTREC"/>
<keyword evidence="3" id="KW-0472">Membrane</keyword>
<feature type="compositionally biased region" description="Basic and acidic residues" evidence="2">
    <location>
        <begin position="201"/>
        <end position="210"/>
    </location>
</feature>
<evidence type="ECO:0000313" key="4">
    <source>
        <dbReference type="EMBL" id="OBS26404.1"/>
    </source>
</evidence>
<dbReference type="EMBL" id="LYXU01000001">
    <property type="protein sequence ID" value="OBS26404.1"/>
    <property type="molecule type" value="Genomic_DNA"/>
</dbReference>
<feature type="region of interest" description="Disordered" evidence="2">
    <location>
        <begin position="187"/>
        <end position="223"/>
    </location>
</feature>
<feature type="coiled-coil region" evidence="1">
    <location>
        <begin position="59"/>
        <end position="93"/>
    </location>
</feature>
<organism evidence="4 5">
    <name type="scientific">Fusarium poae</name>
    <dbReference type="NCBI Taxonomy" id="36050"/>
    <lineage>
        <taxon>Eukaryota</taxon>
        <taxon>Fungi</taxon>
        <taxon>Dikarya</taxon>
        <taxon>Ascomycota</taxon>
        <taxon>Pezizomycotina</taxon>
        <taxon>Sordariomycetes</taxon>
        <taxon>Hypocreomycetidae</taxon>
        <taxon>Hypocreales</taxon>
        <taxon>Nectriaceae</taxon>
        <taxon>Fusarium</taxon>
    </lineage>
</organism>
<keyword evidence="3" id="KW-0812">Transmembrane</keyword>
<keyword evidence="3" id="KW-1133">Transmembrane helix</keyword>
<sequence>MAPTPTPTPVSSSPKDSDTISWVSTGLIIALCITLVTILGMSLRIRDYIVEKREEDDKLVKSQNALRDSESDRKGLQREADLLSQELQNWRTLYAECWVEMTAAGTFCRENHSHRPSDQPNKKPDVSTQTKGPDVDGSESRIERARPILRPTLSGFARGDAAHYVVDGRWQVPQQIKFGDMSTIHLDTDDAQIDNPVLKDSAQDPNRDPDAPNDAHAGHGRRE</sequence>
<protein>
    <submittedName>
        <fullName evidence="4">Uncharacterized protein</fullName>
    </submittedName>
</protein>
<feature type="compositionally biased region" description="Basic and acidic residues" evidence="2">
    <location>
        <begin position="110"/>
        <end position="125"/>
    </location>
</feature>
<proteinExistence type="predicted"/>
<feature type="transmembrane region" description="Helical" evidence="3">
    <location>
        <begin position="20"/>
        <end position="43"/>
    </location>
</feature>
<name>A0A1B8B104_FUSPO</name>
<keyword evidence="5" id="KW-1185">Reference proteome</keyword>